<dbReference type="SUPFAM" id="SSF53448">
    <property type="entry name" value="Nucleotide-diphospho-sugar transferases"/>
    <property type="match status" value="1"/>
</dbReference>
<keyword evidence="3" id="KW-0808">Transferase</keyword>
<protein>
    <submittedName>
        <fullName evidence="3">Glycosyltransferase</fullName>
    </submittedName>
</protein>
<dbReference type="SUPFAM" id="SSF53335">
    <property type="entry name" value="S-adenosyl-L-methionine-dependent methyltransferases"/>
    <property type="match status" value="1"/>
</dbReference>
<dbReference type="Gene3D" id="3.40.50.720">
    <property type="entry name" value="NAD(P)-binding Rossmann-like Domain"/>
    <property type="match status" value="1"/>
</dbReference>
<accession>A0A5J5FVV8</accession>
<name>A0A5J5FVV8_9BACL</name>
<feature type="domain" description="Glycosyltransferase 2-like" evidence="2">
    <location>
        <begin position="5"/>
        <end position="136"/>
    </location>
</feature>
<dbReference type="Pfam" id="PF00535">
    <property type="entry name" value="Glycos_transf_2"/>
    <property type="match status" value="1"/>
</dbReference>
<dbReference type="PANTHER" id="PTHR22916">
    <property type="entry name" value="GLYCOSYLTRANSFERASE"/>
    <property type="match status" value="1"/>
</dbReference>
<evidence type="ECO:0000259" key="2">
    <source>
        <dbReference type="Pfam" id="PF00535"/>
    </source>
</evidence>
<dbReference type="RefSeq" id="WP_150459469.1">
    <property type="nucleotide sequence ID" value="NZ_VYKK01000028.1"/>
</dbReference>
<proteinExistence type="inferred from homology"/>
<dbReference type="InterPro" id="IPR001173">
    <property type="entry name" value="Glyco_trans_2-like"/>
</dbReference>
<organism evidence="3 4">
    <name type="scientific">Paenibacillus spiritus</name>
    <dbReference type="NCBI Taxonomy" id="2496557"/>
    <lineage>
        <taxon>Bacteria</taxon>
        <taxon>Bacillati</taxon>
        <taxon>Bacillota</taxon>
        <taxon>Bacilli</taxon>
        <taxon>Bacillales</taxon>
        <taxon>Paenibacillaceae</taxon>
        <taxon>Paenibacillus</taxon>
    </lineage>
</organism>
<reference evidence="3 4" key="1">
    <citation type="submission" date="2019-09" db="EMBL/GenBank/DDBJ databases">
        <title>Bacillus ochoae sp. nov., Paenibacillus whitsoniae sp. nov., Paenibacillus spiritus sp. nov. Isolated from the Mars Exploration Rover during spacecraft assembly.</title>
        <authorList>
            <person name="Seuylemezian A."/>
            <person name="Vaishampayan P."/>
        </authorList>
    </citation>
    <scope>NUCLEOTIDE SEQUENCE [LARGE SCALE GENOMIC DNA]</scope>
    <source>
        <strain evidence="3 4">MER_111</strain>
    </source>
</reference>
<comment type="caution">
    <text evidence="3">The sequence shown here is derived from an EMBL/GenBank/DDBJ whole genome shotgun (WGS) entry which is preliminary data.</text>
</comment>
<dbReference type="OrthoDB" id="9785185at2"/>
<keyword evidence="4" id="KW-1185">Reference proteome</keyword>
<sequence>MKSISVIIPVHNSERYLRECLDSISLQALPDMEFLCIEDSSTDQTREIIKEYKAKDGRFRMIIDPDSSYGHKINRGIEEASGKYIGIVESDDKVDQDMFATLFRYAEDNKADYVKSDFKPFVTERKRDIHLQLHIVNTPSFYKTILDISADPLFIVNVDIAIWTGIYNKSFLQRNQIRLTESPGASYQDTGFFFFTSLYAQRAYFLDEAFYWYRTDNAASSTKDLNKAFAIIEEFKQIREQLPEELNQVAKVLSALAVRKYIAYEWNLSRLEGELQEAFLEEIREELMRDWNDSNLDMSLLPADLKTFYDLVVADEKEALLNYNERNRKEKTRSQEIATILKSNKDVVLFGAGNVGRYFILLAKTLQFPHILALCDNNSKLWNTEIEGYSVISPAEAVARYSKADFVVAAFKHTDEMSDQLAGFGVPSNRVSICNAYANIYYILDYIKS</sequence>
<dbReference type="PANTHER" id="PTHR22916:SF3">
    <property type="entry name" value="UDP-GLCNAC:BETAGAL BETA-1,3-N-ACETYLGLUCOSAMINYLTRANSFERASE-LIKE PROTEIN 1"/>
    <property type="match status" value="1"/>
</dbReference>
<evidence type="ECO:0000313" key="3">
    <source>
        <dbReference type="EMBL" id="KAA8997969.1"/>
    </source>
</evidence>
<dbReference type="GO" id="GO:0016758">
    <property type="term" value="F:hexosyltransferase activity"/>
    <property type="evidence" value="ECO:0007669"/>
    <property type="project" value="UniProtKB-ARBA"/>
</dbReference>
<dbReference type="InterPro" id="IPR029044">
    <property type="entry name" value="Nucleotide-diphossugar_trans"/>
</dbReference>
<dbReference type="Gene3D" id="3.90.550.10">
    <property type="entry name" value="Spore Coat Polysaccharide Biosynthesis Protein SpsA, Chain A"/>
    <property type="match status" value="1"/>
</dbReference>
<dbReference type="Proteomes" id="UP000367750">
    <property type="component" value="Unassembled WGS sequence"/>
</dbReference>
<evidence type="ECO:0000313" key="4">
    <source>
        <dbReference type="Proteomes" id="UP000367750"/>
    </source>
</evidence>
<dbReference type="EMBL" id="VYKK01000028">
    <property type="protein sequence ID" value="KAA8997969.1"/>
    <property type="molecule type" value="Genomic_DNA"/>
</dbReference>
<evidence type="ECO:0000256" key="1">
    <source>
        <dbReference type="ARBA" id="ARBA00006739"/>
    </source>
</evidence>
<gene>
    <name evidence="3" type="ORF">F4V43_17095</name>
</gene>
<dbReference type="InterPro" id="IPR029063">
    <property type="entry name" value="SAM-dependent_MTases_sf"/>
</dbReference>
<comment type="similarity">
    <text evidence="1">Belongs to the glycosyltransferase 2 family.</text>
</comment>
<dbReference type="AlphaFoldDB" id="A0A5J5FVV8"/>